<dbReference type="Gene3D" id="3.30.310.50">
    <property type="entry name" value="Alpha-D-phosphohexomutase, C-terminal domain"/>
    <property type="match status" value="1"/>
</dbReference>
<dbReference type="InterPro" id="IPR005845">
    <property type="entry name" value="A-D-PHexomutase_a/b/a-II"/>
</dbReference>
<feature type="domain" description="Alpha-D-phosphohexomutase C-terminal" evidence="10">
    <location>
        <begin position="386"/>
        <end position="422"/>
    </location>
</feature>
<dbReference type="Pfam" id="PF00408">
    <property type="entry name" value="PGM_PMM_IV"/>
    <property type="match status" value="1"/>
</dbReference>
<dbReference type="PROSITE" id="PS00710">
    <property type="entry name" value="PGM_PMM"/>
    <property type="match status" value="1"/>
</dbReference>
<dbReference type="Gene3D" id="3.40.120.10">
    <property type="entry name" value="Alpha-D-Glucose-1,6-Bisphosphate, subunit A, domain 3"/>
    <property type="match status" value="3"/>
</dbReference>
<sequence>MQYFGTDGIREKEGIFTPDFLARIARATVGLKERPKVVIGRDPRVSGERIEGVLTGTLLRFGAEVLSAGMTPTPVLAFLTRHFNADFGIMISASHNPPEYNGIKFLKTDGRKIEESTEAALERLIDNPCPLEEREGVLTRIEGNRLYIDDLCRKLQPSVAGMRILMDTANGATAEIAPQLFRELGCDVTAIYTETDGVRINENCGATHIETLAEAMRKGSYDLGFSFDGDGDRLMAAVGGRILDGDHILYVVARVLQQQGTLKDNTVVGTVMTNLGTEKSAAKHGIRLIRTKVGDKYVSDEMERNGYAAGGETSGHLIFSAYHTTGDGILAALLLAVIERKYGVLNLDDLEEYPQSHQDILTDADGIAAFDRSEAIKSYLRKVEGEIDGRIVVRKSGTEPKIRIMAEGKTKAESEAIAREIRTFILEQIKQ</sequence>
<dbReference type="EMBL" id="DVOH01000009">
    <property type="protein sequence ID" value="HIU99605.1"/>
    <property type="molecule type" value="Genomic_DNA"/>
</dbReference>
<dbReference type="FunFam" id="3.40.120.10:FF:000002">
    <property type="entry name" value="Phosphoglucosamine mutase"/>
    <property type="match status" value="1"/>
</dbReference>
<dbReference type="FunFam" id="3.40.120.10:FF:000001">
    <property type="entry name" value="Phosphoglucosamine mutase"/>
    <property type="match status" value="1"/>
</dbReference>
<dbReference type="EC" id="5.4.2.10" evidence="7"/>
<dbReference type="Pfam" id="PF02880">
    <property type="entry name" value="PGM_PMM_III"/>
    <property type="match status" value="1"/>
</dbReference>
<dbReference type="InterPro" id="IPR005843">
    <property type="entry name" value="A-D-PHexomutase_C"/>
</dbReference>
<evidence type="ECO:0000313" key="15">
    <source>
        <dbReference type="Proteomes" id="UP000886891"/>
    </source>
</evidence>
<dbReference type="InterPro" id="IPR005844">
    <property type="entry name" value="A-D-PHexomutase_a/b/a-I"/>
</dbReference>
<dbReference type="GO" id="GO:0004615">
    <property type="term" value="F:phosphomannomutase activity"/>
    <property type="evidence" value="ECO:0007669"/>
    <property type="project" value="TreeGrafter"/>
</dbReference>
<dbReference type="AlphaFoldDB" id="A0A9D1SXE3"/>
<keyword evidence="6" id="KW-0413">Isomerase</keyword>
<evidence type="ECO:0000259" key="13">
    <source>
        <dbReference type="Pfam" id="PF02880"/>
    </source>
</evidence>
<dbReference type="PANTHER" id="PTHR42946:SF1">
    <property type="entry name" value="PHOSPHOGLUCOMUTASE (ALPHA-D-GLUCOSE-1,6-BISPHOSPHATE-DEPENDENT)"/>
    <property type="match status" value="1"/>
</dbReference>
<evidence type="ECO:0000256" key="1">
    <source>
        <dbReference type="ARBA" id="ARBA00001946"/>
    </source>
</evidence>
<dbReference type="SUPFAM" id="SSF53738">
    <property type="entry name" value="Phosphoglucomutase, first 3 domains"/>
    <property type="match status" value="3"/>
</dbReference>
<dbReference type="InterPro" id="IPR005841">
    <property type="entry name" value="Alpha-D-phosphohexomutase_SF"/>
</dbReference>
<dbReference type="GO" id="GO:0008966">
    <property type="term" value="F:phosphoglucosamine mutase activity"/>
    <property type="evidence" value="ECO:0007669"/>
    <property type="project" value="UniProtKB-EC"/>
</dbReference>
<dbReference type="InterPro" id="IPR005846">
    <property type="entry name" value="A-D-PHexomutase_a/b/a-III"/>
</dbReference>
<keyword evidence="5 9" id="KW-0460">Magnesium</keyword>
<comment type="cofactor">
    <cofactor evidence="1">
        <name>Mg(2+)</name>
        <dbReference type="ChEBI" id="CHEBI:18420"/>
    </cofactor>
</comment>
<accession>A0A9D1SXE3</accession>
<dbReference type="Pfam" id="PF02878">
    <property type="entry name" value="PGM_PMM_I"/>
    <property type="match status" value="1"/>
</dbReference>
<dbReference type="GO" id="GO:0005975">
    <property type="term" value="P:carbohydrate metabolic process"/>
    <property type="evidence" value="ECO:0007669"/>
    <property type="project" value="InterPro"/>
</dbReference>
<evidence type="ECO:0000313" key="14">
    <source>
        <dbReference type="EMBL" id="HIU99605.1"/>
    </source>
</evidence>
<dbReference type="GO" id="GO:0006048">
    <property type="term" value="P:UDP-N-acetylglucosamine biosynthetic process"/>
    <property type="evidence" value="ECO:0007669"/>
    <property type="project" value="TreeGrafter"/>
</dbReference>
<dbReference type="SUPFAM" id="SSF55957">
    <property type="entry name" value="Phosphoglucomutase, C-terminal domain"/>
    <property type="match status" value="1"/>
</dbReference>
<name>A0A9D1SXE3_9FIRM</name>
<dbReference type="GO" id="GO:0009252">
    <property type="term" value="P:peptidoglycan biosynthetic process"/>
    <property type="evidence" value="ECO:0007669"/>
    <property type="project" value="TreeGrafter"/>
</dbReference>
<keyword evidence="4 9" id="KW-0479">Metal-binding</keyword>
<proteinExistence type="inferred from homology"/>
<evidence type="ECO:0000256" key="3">
    <source>
        <dbReference type="ARBA" id="ARBA00022553"/>
    </source>
</evidence>
<reference evidence="14" key="2">
    <citation type="journal article" date="2021" name="PeerJ">
        <title>Extensive microbial diversity within the chicken gut microbiome revealed by metagenomics and culture.</title>
        <authorList>
            <person name="Gilroy R."/>
            <person name="Ravi A."/>
            <person name="Getino M."/>
            <person name="Pursley I."/>
            <person name="Horton D.L."/>
            <person name="Alikhan N.F."/>
            <person name="Baker D."/>
            <person name="Gharbi K."/>
            <person name="Hall N."/>
            <person name="Watson M."/>
            <person name="Adriaenssens E.M."/>
            <person name="Foster-Nyarko E."/>
            <person name="Jarju S."/>
            <person name="Secka A."/>
            <person name="Antonio M."/>
            <person name="Oren A."/>
            <person name="Chaudhuri R.R."/>
            <person name="La Ragione R."/>
            <person name="Hildebrand F."/>
            <person name="Pallen M.J."/>
        </authorList>
    </citation>
    <scope>NUCLEOTIDE SEQUENCE</scope>
    <source>
        <strain evidence="14">23406</strain>
    </source>
</reference>
<evidence type="ECO:0000256" key="6">
    <source>
        <dbReference type="ARBA" id="ARBA00023235"/>
    </source>
</evidence>
<comment type="similarity">
    <text evidence="2 9">Belongs to the phosphohexose mutase family.</text>
</comment>
<keyword evidence="3" id="KW-0597">Phosphoprotein</keyword>
<feature type="domain" description="Alpha-D-phosphohexomutase alpha/beta/alpha" evidence="12">
    <location>
        <begin position="147"/>
        <end position="237"/>
    </location>
</feature>
<reference evidence="14" key="1">
    <citation type="submission" date="2020-10" db="EMBL/GenBank/DDBJ databases">
        <authorList>
            <person name="Gilroy R."/>
        </authorList>
    </citation>
    <scope>NUCLEOTIDE SEQUENCE</scope>
    <source>
        <strain evidence="14">23406</strain>
    </source>
</reference>
<dbReference type="InterPro" id="IPR016066">
    <property type="entry name" value="A-D-PHexomutase_CS"/>
</dbReference>
<feature type="domain" description="Alpha-D-phosphohexomutase alpha/beta/alpha" evidence="11">
    <location>
        <begin position="2"/>
        <end position="127"/>
    </location>
</feature>
<dbReference type="InterPro" id="IPR036900">
    <property type="entry name" value="A-D-PHexomutase_C_sf"/>
</dbReference>
<dbReference type="Pfam" id="PF02879">
    <property type="entry name" value="PGM_PMM_II"/>
    <property type="match status" value="1"/>
</dbReference>
<dbReference type="PANTHER" id="PTHR42946">
    <property type="entry name" value="PHOSPHOHEXOSE MUTASE"/>
    <property type="match status" value="1"/>
</dbReference>
<dbReference type="InterPro" id="IPR050060">
    <property type="entry name" value="Phosphoglucosamine_mutase"/>
</dbReference>
<evidence type="ECO:0000256" key="8">
    <source>
        <dbReference type="ARBA" id="ARBA00068193"/>
    </source>
</evidence>
<evidence type="ECO:0000256" key="5">
    <source>
        <dbReference type="ARBA" id="ARBA00022842"/>
    </source>
</evidence>
<feature type="domain" description="Alpha-D-phosphohexomutase alpha/beta/alpha" evidence="13">
    <location>
        <begin position="244"/>
        <end position="343"/>
    </location>
</feature>
<dbReference type="PRINTS" id="PR00509">
    <property type="entry name" value="PGMPMM"/>
</dbReference>
<gene>
    <name evidence="14" type="ORF">IAB14_00645</name>
</gene>
<dbReference type="Proteomes" id="UP000886891">
    <property type="component" value="Unassembled WGS sequence"/>
</dbReference>
<dbReference type="GO" id="GO:0000287">
    <property type="term" value="F:magnesium ion binding"/>
    <property type="evidence" value="ECO:0007669"/>
    <property type="project" value="InterPro"/>
</dbReference>
<dbReference type="GO" id="GO:0005829">
    <property type="term" value="C:cytosol"/>
    <property type="evidence" value="ECO:0007669"/>
    <property type="project" value="TreeGrafter"/>
</dbReference>
<evidence type="ECO:0000259" key="11">
    <source>
        <dbReference type="Pfam" id="PF02878"/>
    </source>
</evidence>
<evidence type="ECO:0000256" key="2">
    <source>
        <dbReference type="ARBA" id="ARBA00010231"/>
    </source>
</evidence>
<evidence type="ECO:0000256" key="9">
    <source>
        <dbReference type="RuleBase" id="RU004326"/>
    </source>
</evidence>
<organism evidence="14 15">
    <name type="scientific">Candidatus Stercoripulliclostridium merdipullorum</name>
    <dbReference type="NCBI Taxonomy" id="2840952"/>
    <lineage>
        <taxon>Bacteria</taxon>
        <taxon>Bacillati</taxon>
        <taxon>Bacillota</taxon>
        <taxon>Clostridia</taxon>
        <taxon>Eubacteriales</taxon>
        <taxon>Candidatus Stercoripulliclostridium</taxon>
    </lineage>
</organism>
<evidence type="ECO:0000256" key="7">
    <source>
        <dbReference type="ARBA" id="ARBA00066330"/>
    </source>
</evidence>
<dbReference type="InterPro" id="IPR016055">
    <property type="entry name" value="A-D-PHexomutase_a/b/a-I/II/III"/>
</dbReference>
<evidence type="ECO:0000256" key="4">
    <source>
        <dbReference type="ARBA" id="ARBA00022723"/>
    </source>
</evidence>
<comment type="caution">
    <text evidence="14">The sequence shown here is derived from an EMBL/GenBank/DDBJ whole genome shotgun (WGS) entry which is preliminary data.</text>
</comment>
<evidence type="ECO:0000259" key="12">
    <source>
        <dbReference type="Pfam" id="PF02879"/>
    </source>
</evidence>
<evidence type="ECO:0000259" key="10">
    <source>
        <dbReference type="Pfam" id="PF00408"/>
    </source>
</evidence>
<protein>
    <recommendedName>
        <fullName evidence="8">Phosphoglucosamine mutase</fullName>
        <ecNumber evidence="7">5.4.2.10</ecNumber>
    </recommendedName>
</protein>